<evidence type="ECO:0000313" key="3">
    <source>
        <dbReference type="Proteomes" id="UP000800035"/>
    </source>
</evidence>
<organism evidence="2 3">
    <name type="scientific">Byssothecium circinans</name>
    <dbReference type="NCBI Taxonomy" id="147558"/>
    <lineage>
        <taxon>Eukaryota</taxon>
        <taxon>Fungi</taxon>
        <taxon>Dikarya</taxon>
        <taxon>Ascomycota</taxon>
        <taxon>Pezizomycotina</taxon>
        <taxon>Dothideomycetes</taxon>
        <taxon>Pleosporomycetidae</taxon>
        <taxon>Pleosporales</taxon>
        <taxon>Massarineae</taxon>
        <taxon>Massarinaceae</taxon>
        <taxon>Byssothecium</taxon>
    </lineage>
</organism>
<reference evidence="2" key="1">
    <citation type="journal article" date="2020" name="Stud. Mycol.">
        <title>101 Dothideomycetes genomes: a test case for predicting lifestyles and emergence of pathogens.</title>
        <authorList>
            <person name="Haridas S."/>
            <person name="Albert R."/>
            <person name="Binder M."/>
            <person name="Bloem J."/>
            <person name="Labutti K."/>
            <person name="Salamov A."/>
            <person name="Andreopoulos B."/>
            <person name="Baker S."/>
            <person name="Barry K."/>
            <person name="Bills G."/>
            <person name="Bluhm B."/>
            <person name="Cannon C."/>
            <person name="Castanera R."/>
            <person name="Culley D."/>
            <person name="Daum C."/>
            <person name="Ezra D."/>
            <person name="Gonzalez J."/>
            <person name="Henrissat B."/>
            <person name="Kuo A."/>
            <person name="Liang C."/>
            <person name="Lipzen A."/>
            <person name="Lutzoni F."/>
            <person name="Magnuson J."/>
            <person name="Mondo S."/>
            <person name="Nolan M."/>
            <person name="Ohm R."/>
            <person name="Pangilinan J."/>
            <person name="Park H.-J."/>
            <person name="Ramirez L."/>
            <person name="Alfaro M."/>
            <person name="Sun H."/>
            <person name="Tritt A."/>
            <person name="Yoshinaga Y."/>
            <person name="Zwiers L.-H."/>
            <person name="Turgeon B."/>
            <person name="Goodwin S."/>
            <person name="Spatafora J."/>
            <person name="Crous P."/>
            <person name="Grigoriev I."/>
        </authorList>
    </citation>
    <scope>NUCLEOTIDE SEQUENCE</scope>
    <source>
        <strain evidence="2">CBS 675.92</strain>
    </source>
</reference>
<dbReference type="Proteomes" id="UP000800035">
    <property type="component" value="Unassembled WGS sequence"/>
</dbReference>
<sequence>MAQPPPRKSVSTRISKGFAALAANKEKVEAIHTLDTYVYPSGGGLGWPRTCGKRREQMRTQFEEFMEAVYGVTEIEEVWNQGTFVTRSKEFLEGLLNISKGMFEEKIQTSTLWDGELAIIFRFIMEQKYGVSNLKQHWAAMLLAWITAARPGSFTVCQGYEKGASLGVLGRVRDTDESLRWSDVEFVHMKVGIAVRITFRYHKGYRDPNAENSVSDASRTFTFLPTRAYERGLFSQSLDEILDGKPNGIVLRTNPDIASQAVSWSTKLLLSWIDVFISANQAGSLVPDKPMTEKALNPKLAKLCASIGLLERNTYYSLRRTAIIETCRGAGTEVAKDLAFHKASANSIMFYDNVGFGDMDMTSFRLSGPAGMGREEVRKFFSQTNMTTWKPEEGEHLNLKQMLESQVKQRLVEQEDYIEVEMKLKSIYNEIGDGLQYLQSTGQIPEDELIPFGFSSRKGAKYATLAQKYGLSELSTKLHDHLANRKRMAKKIRHRLRKEIRKELKEKHEAVVKQNVHMASRRLTPSGFEPRDVRGVTVPKLGQSAMETALGHDDFDIGSDDEDDDGVDEEVIENQNVGNREEPECWVGLDKNVDIQLGGGNQNDDFEPSAEASDARREFLMLWIKKISQSIVSQSNLQCPRCQTDPTMDKKAKDRKFVRAALNKHMRGEVHTREAQLRRALKQDGKTKTTLIMCPGCKRSPKGTTAFMRHLRDVTSVQSRSLNALLTGLLQSSDTHPEQLWEEIDSASEEEIDSISEEESEFEGFSSARTDESEFQGFSSNNAKVAEGMETPFDRLSLEPTYEGKGKGRAD</sequence>
<gene>
    <name evidence="2" type="ORF">CC80DRAFT_507400</name>
</gene>
<feature type="region of interest" description="Disordered" evidence="1">
    <location>
        <begin position="751"/>
        <end position="811"/>
    </location>
</feature>
<keyword evidence="3" id="KW-1185">Reference proteome</keyword>
<feature type="compositionally biased region" description="Acidic residues" evidence="1">
    <location>
        <begin position="751"/>
        <end position="762"/>
    </location>
</feature>
<evidence type="ECO:0000313" key="2">
    <source>
        <dbReference type="EMBL" id="KAF1953205.1"/>
    </source>
</evidence>
<dbReference type="EMBL" id="ML977005">
    <property type="protein sequence ID" value="KAF1953205.1"/>
    <property type="molecule type" value="Genomic_DNA"/>
</dbReference>
<name>A0A6A5TKG0_9PLEO</name>
<proteinExistence type="predicted"/>
<evidence type="ECO:0000256" key="1">
    <source>
        <dbReference type="SAM" id="MobiDB-lite"/>
    </source>
</evidence>
<feature type="compositionally biased region" description="Basic and acidic residues" evidence="1">
    <location>
        <begin position="792"/>
        <end position="811"/>
    </location>
</feature>
<dbReference type="AlphaFoldDB" id="A0A6A5TKG0"/>
<dbReference type="OrthoDB" id="3799483at2759"/>
<accession>A0A6A5TKG0</accession>
<protein>
    <submittedName>
        <fullName evidence="2">Uncharacterized protein</fullName>
    </submittedName>
</protein>